<sequence>MATFDDNPGYQPFIDHLIAALSVYELGTVTTPVPHYNGPIDWKTTSISRSIQAIARRMRTAEEAYNTIKAAES</sequence>
<comment type="caution">
    <text evidence="1">The sequence shown here is derived from an EMBL/GenBank/DDBJ whole genome shotgun (WGS) entry which is preliminary data.</text>
</comment>
<name>A0A8K0XLT5_9AGAR</name>
<gene>
    <name evidence="1" type="ORF">BXZ70DRAFT_898497</name>
</gene>
<protein>
    <submittedName>
        <fullName evidence="1">Uncharacterized protein</fullName>
    </submittedName>
</protein>
<evidence type="ECO:0000313" key="1">
    <source>
        <dbReference type="EMBL" id="KAH8091760.1"/>
    </source>
</evidence>
<feature type="non-terminal residue" evidence="1">
    <location>
        <position position="73"/>
    </location>
</feature>
<dbReference type="EMBL" id="JAEVFJ010000034">
    <property type="protein sequence ID" value="KAH8091760.1"/>
    <property type="molecule type" value="Genomic_DNA"/>
</dbReference>
<keyword evidence="2" id="KW-1185">Reference proteome</keyword>
<dbReference type="Proteomes" id="UP000813824">
    <property type="component" value="Unassembled WGS sequence"/>
</dbReference>
<proteinExistence type="predicted"/>
<dbReference type="AlphaFoldDB" id="A0A8K0XLT5"/>
<reference evidence="1" key="1">
    <citation type="journal article" date="2021" name="New Phytol.">
        <title>Evolutionary innovations through gain and loss of genes in the ectomycorrhizal Boletales.</title>
        <authorList>
            <person name="Wu G."/>
            <person name="Miyauchi S."/>
            <person name="Morin E."/>
            <person name="Kuo A."/>
            <person name="Drula E."/>
            <person name="Varga T."/>
            <person name="Kohler A."/>
            <person name="Feng B."/>
            <person name="Cao Y."/>
            <person name="Lipzen A."/>
            <person name="Daum C."/>
            <person name="Hundley H."/>
            <person name="Pangilinan J."/>
            <person name="Johnson J."/>
            <person name="Barry K."/>
            <person name="LaButti K."/>
            <person name="Ng V."/>
            <person name="Ahrendt S."/>
            <person name="Min B."/>
            <person name="Choi I.G."/>
            <person name="Park H."/>
            <person name="Plett J.M."/>
            <person name="Magnuson J."/>
            <person name="Spatafora J.W."/>
            <person name="Nagy L.G."/>
            <person name="Henrissat B."/>
            <person name="Grigoriev I.V."/>
            <person name="Yang Z.L."/>
            <person name="Xu J."/>
            <person name="Martin F.M."/>
        </authorList>
    </citation>
    <scope>NUCLEOTIDE SEQUENCE</scope>
    <source>
        <strain evidence="1">KKN 215</strain>
    </source>
</reference>
<accession>A0A8K0XLT5</accession>
<evidence type="ECO:0000313" key="2">
    <source>
        <dbReference type="Proteomes" id="UP000813824"/>
    </source>
</evidence>
<organism evidence="1 2">
    <name type="scientific">Cristinia sonorae</name>
    <dbReference type="NCBI Taxonomy" id="1940300"/>
    <lineage>
        <taxon>Eukaryota</taxon>
        <taxon>Fungi</taxon>
        <taxon>Dikarya</taxon>
        <taxon>Basidiomycota</taxon>
        <taxon>Agaricomycotina</taxon>
        <taxon>Agaricomycetes</taxon>
        <taxon>Agaricomycetidae</taxon>
        <taxon>Agaricales</taxon>
        <taxon>Pleurotineae</taxon>
        <taxon>Stephanosporaceae</taxon>
        <taxon>Cristinia</taxon>
    </lineage>
</organism>
<dbReference type="OrthoDB" id="3133167at2759"/>